<proteinExistence type="predicted"/>
<evidence type="ECO:0000256" key="2">
    <source>
        <dbReference type="SAM" id="SignalP"/>
    </source>
</evidence>
<protein>
    <recommendedName>
        <fullName evidence="5">Secreted serine-rich protein</fullName>
    </recommendedName>
</protein>
<organism evidence="3 4">
    <name type="scientific">Streptomyces laurentii</name>
    <dbReference type="NCBI Taxonomy" id="39478"/>
    <lineage>
        <taxon>Bacteria</taxon>
        <taxon>Bacillati</taxon>
        <taxon>Actinomycetota</taxon>
        <taxon>Actinomycetes</taxon>
        <taxon>Kitasatosporales</taxon>
        <taxon>Streptomycetaceae</taxon>
        <taxon>Streptomyces</taxon>
    </lineage>
</organism>
<feature type="signal peptide" evidence="2">
    <location>
        <begin position="1"/>
        <end position="28"/>
    </location>
</feature>
<dbReference type="EMBL" id="AP017424">
    <property type="protein sequence ID" value="BAU84146.1"/>
    <property type="molecule type" value="Genomic_DNA"/>
</dbReference>
<dbReference type="PROSITE" id="PS51257">
    <property type="entry name" value="PROKAR_LIPOPROTEIN"/>
    <property type="match status" value="1"/>
</dbReference>
<dbReference type="Proteomes" id="UP000217676">
    <property type="component" value="Chromosome"/>
</dbReference>
<dbReference type="KEGG" id="slau:SLA_3232"/>
<accession>A0A160P0N7</accession>
<feature type="chain" id="PRO_5039552235" description="Secreted serine-rich protein" evidence="2">
    <location>
        <begin position="29"/>
        <end position="315"/>
    </location>
</feature>
<keyword evidence="2" id="KW-0732">Signal</keyword>
<sequence length="315" mass="31905">MQRKAYVPGRTGPAALSAAALTLGLGLALTGCSSGPTGGADAIDSKAGPAASVSAAPPGRYRTLFDPCAAVPPATLKDLLPGAAGLPDAERDRAYRGTSAATFDTDRRVGCSWKSTGPEATHRLSLDIERVVSYDTTVSDDDRAQQVYARKQGIAGIAPSPTTTPTASQPPVSPSAGAPAGTAAHPATDEGAASDAVTTLAGDQPEHAPYGPEAPTTPPAHGGKAGDGTPGAADTGLEPRALDGLGDVAYLDDALLAAGPSGERRLVSVVFRTSNVIVTVSYEEQTESSGKALDREELQDKARNLAGLLAERLEE</sequence>
<name>A0A160P0N7_STRLU</name>
<reference evidence="3 4" key="1">
    <citation type="journal article" date="2016" name="Genome Announc.">
        <title>Complete Genome Sequence of Thiostrepton-Producing Streptomyces laurentii ATCC 31255.</title>
        <authorList>
            <person name="Doi K."/>
            <person name="Fujino Y."/>
            <person name="Nagayoshi Y."/>
            <person name="Ohshima T."/>
            <person name="Ogata S."/>
        </authorList>
    </citation>
    <scope>NUCLEOTIDE SEQUENCE [LARGE SCALE GENOMIC DNA]</scope>
    <source>
        <strain evidence="3 4">ATCC 31255</strain>
    </source>
</reference>
<dbReference type="Pfam" id="PF12079">
    <property type="entry name" value="DUF3558"/>
    <property type="match status" value="1"/>
</dbReference>
<evidence type="ECO:0008006" key="5">
    <source>
        <dbReference type="Google" id="ProtNLM"/>
    </source>
</evidence>
<feature type="compositionally biased region" description="Low complexity" evidence="1">
    <location>
        <begin position="230"/>
        <end position="240"/>
    </location>
</feature>
<evidence type="ECO:0000313" key="3">
    <source>
        <dbReference type="EMBL" id="BAU84146.1"/>
    </source>
</evidence>
<evidence type="ECO:0000313" key="4">
    <source>
        <dbReference type="Proteomes" id="UP000217676"/>
    </source>
</evidence>
<evidence type="ECO:0000256" key="1">
    <source>
        <dbReference type="SAM" id="MobiDB-lite"/>
    </source>
</evidence>
<feature type="compositionally biased region" description="Low complexity" evidence="1">
    <location>
        <begin position="158"/>
        <end position="186"/>
    </location>
</feature>
<dbReference type="AlphaFoldDB" id="A0A160P0N7"/>
<keyword evidence="4" id="KW-1185">Reference proteome</keyword>
<feature type="region of interest" description="Disordered" evidence="1">
    <location>
        <begin position="154"/>
        <end position="240"/>
    </location>
</feature>
<gene>
    <name evidence="3" type="ORF">SLA_3232</name>
</gene>
<dbReference type="InterPro" id="IPR024520">
    <property type="entry name" value="DUF3558"/>
</dbReference>